<comment type="caution">
    <text evidence="1">The sequence shown here is derived from an EMBL/GenBank/DDBJ whole genome shotgun (WGS) entry which is preliminary data.</text>
</comment>
<keyword evidence="2" id="KW-1185">Reference proteome</keyword>
<dbReference type="EMBL" id="CAMPGE010016878">
    <property type="protein sequence ID" value="CAI2375403.1"/>
    <property type="molecule type" value="Genomic_DNA"/>
</dbReference>
<organism evidence="1 2">
    <name type="scientific">Euplotes crassus</name>
    <dbReference type="NCBI Taxonomy" id="5936"/>
    <lineage>
        <taxon>Eukaryota</taxon>
        <taxon>Sar</taxon>
        <taxon>Alveolata</taxon>
        <taxon>Ciliophora</taxon>
        <taxon>Intramacronucleata</taxon>
        <taxon>Spirotrichea</taxon>
        <taxon>Hypotrichia</taxon>
        <taxon>Euplotida</taxon>
        <taxon>Euplotidae</taxon>
        <taxon>Moneuplotes</taxon>
    </lineage>
</organism>
<sequence length="59" mass="6642">MMQPVAYFKNIKSNKHCKFVCVWVSGSNVSLQFNDRECQCKILCNSIGISKTCCASFSN</sequence>
<proteinExistence type="predicted"/>
<reference evidence="1" key="1">
    <citation type="submission" date="2023-07" db="EMBL/GenBank/DDBJ databases">
        <authorList>
            <consortium name="AG Swart"/>
            <person name="Singh M."/>
            <person name="Singh A."/>
            <person name="Seah K."/>
            <person name="Emmerich C."/>
        </authorList>
    </citation>
    <scope>NUCLEOTIDE SEQUENCE</scope>
    <source>
        <strain evidence="1">DP1</strain>
    </source>
</reference>
<dbReference type="Proteomes" id="UP001295684">
    <property type="component" value="Unassembled WGS sequence"/>
</dbReference>
<evidence type="ECO:0000313" key="2">
    <source>
        <dbReference type="Proteomes" id="UP001295684"/>
    </source>
</evidence>
<gene>
    <name evidence="1" type="ORF">ECRASSUSDP1_LOCUS16765</name>
</gene>
<evidence type="ECO:0000313" key="1">
    <source>
        <dbReference type="EMBL" id="CAI2375403.1"/>
    </source>
</evidence>
<protein>
    <submittedName>
        <fullName evidence="1">Uncharacterized protein</fullName>
    </submittedName>
</protein>
<dbReference type="AlphaFoldDB" id="A0AAD1XM95"/>
<accession>A0AAD1XM95</accession>
<name>A0AAD1XM95_EUPCR</name>